<evidence type="ECO:0000313" key="3">
    <source>
        <dbReference type="Proteomes" id="UP000747399"/>
    </source>
</evidence>
<feature type="non-terminal residue" evidence="2">
    <location>
        <position position="1"/>
    </location>
</feature>
<name>A0A8J4B700_9CHLO</name>
<dbReference type="InterPro" id="IPR028994">
    <property type="entry name" value="Integrin_alpha_N"/>
</dbReference>
<gene>
    <name evidence="2" type="ORF">Vafri_10341</name>
</gene>
<feature type="signal peptide" evidence="1">
    <location>
        <begin position="1"/>
        <end position="23"/>
    </location>
</feature>
<evidence type="ECO:0008006" key="4">
    <source>
        <dbReference type="Google" id="ProtNLM"/>
    </source>
</evidence>
<dbReference type="Proteomes" id="UP000747399">
    <property type="component" value="Unassembled WGS sequence"/>
</dbReference>
<comment type="caution">
    <text evidence="2">The sequence shown here is derived from an EMBL/GenBank/DDBJ whole genome shotgun (WGS) entry which is preliminary data.</text>
</comment>
<organism evidence="2 3">
    <name type="scientific">Volvox africanus</name>
    <dbReference type="NCBI Taxonomy" id="51714"/>
    <lineage>
        <taxon>Eukaryota</taxon>
        <taxon>Viridiplantae</taxon>
        <taxon>Chlorophyta</taxon>
        <taxon>core chlorophytes</taxon>
        <taxon>Chlorophyceae</taxon>
        <taxon>CS clade</taxon>
        <taxon>Chlamydomonadales</taxon>
        <taxon>Volvocaceae</taxon>
        <taxon>Volvox</taxon>
    </lineage>
</organism>
<reference evidence="2" key="1">
    <citation type="journal article" date="2021" name="Proc. Natl. Acad. Sci. U.S.A.">
        <title>Three genomes in the algal genus Volvox reveal the fate of a haploid sex-determining region after a transition to homothallism.</title>
        <authorList>
            <person name="Yamamoto K."/>
            <person name="Hamaji T."/>
            <person name="Kawai-Toyooka H."/>
            <person name="Matsuzaki R."/>
            <person name="Takahashi F."/>
            <person name="Nishimura Y."/>
            <person name="Kawachi M."/>
            <person name="Noguchi H."/>
            <person name="Minakuchi Y."/>
            <person name="Umen J.G."/>
            <person name="Toyoda A."/>
            <person name="Nozaki H."/>
        </authorList>
    </citation>
    <scope>NUCLEOTIDE SEQUENCE</scope>
    <source>
        <strain evidence="2">NIES-3780</strain>
    </source>
</reference>
<dbReference type="AlphaFoldDB" id="A0A8J4B700"/>
<keyword evidence="1" id="KW-0732">Signal</keyword>
<dbReference type="EMBL" id="BNCO01000019">
    <property type="protein sequence ID" value="GIL54616.1"/>
    <property type="molecule type" value="Genomic_DNA"/>
</dbReference>
<protein>
    <recommendedName>
        <fullName evidence="4">VCBS repeat-containing protein</fullName>
    </recommendedName>
</protein>
<feature type="chain" id="PRO_5035182876" description="VCBS repeat-containing protein" evidence="1">
    <location>
        <begin position="24"/>
        <end position="212"/>
    </location>
</feature>
<evidence type="ECO:0000313" key="2">
    <source>
        <dbReference type="EMBL" id="GIL54616.1"/>
    </source>
</evidence>
<accession>A0A8J4B700</accession>
<proteinExistence type="predicted"/>
<dbReference type="SUPFAM" id="SSF69318">
    <property type="entry name" value="Integrin alpha N-terminal domain"/>
    <property type="match status" value="1"/>
</dbReference>
<keyword evidence="3" id="KW-1185">Reference proteome</keyword>
<sequence length="212" mass="22775">MSRLRVMLFFGLLTSIIIGRALAQGCSRPNGWCIHEGSVFRQLDCDGDGALDLTCTDNVGRHWAILSKNGCADEDWAGGRPVNACPAGFGCPRPKGWCVHEGSVFRQLDCDGDGALDLTCTDNVGRHWAILSKNGCAEDWAGVRPVNVCPAGFGCPRPKGWCIHEGSVFRQLDCDGDGALDLTCTDNVGRHWAILSKNGCAEDWAGARPVNV</sequence>
<evidence type="ECO:0000256" key="1">
    <source>
        <dbReference type="SAM" id="SignalP"/>
    </source>
</evidence>